<dbReference type="InterPro" id="IPR033749">
    <property type="entry name" value="Polyprenyl_synt_CS"/>
</dbReference>
<evidence type="ECO:0000256" key="2">
    <source>
        <dbReference type="ARBA" id="ARBA00006706"/>
    </source>
</evidence>
<dbReference type="PROSITE" id="PS00723">
    <property type="entry name" value="POLYPRENYL_SYNTHASE_1"/>
    <property type="match status" value="1"/>
</dbReference>
<reference evidence="8 9" key="1">
    <citation type="journal article" date="2011" name="Int. J. Syst. Evol. Microbiol.">
        <title>Allobacillus halotolerans gen. nov., sp. nov. isolated from shrimp paste.</title>
        <authorList>
            <person name="Sheu S.Y."/>
            <person name="Arun A.B."/>
            <person name="Jiang S.R."/>
            <person name="Young C.C."/>
            <person name="Chen W.M."/>
        </authorList>
    </citation>
    <scope>NUCLEOTIDE SEQUENCE [LARGE SCALE GENOMIC DNA]</scope>
    <source>
        <strain evidence="8 9">LMG 24826</strain>
    </source>
</reference>
<accession>A0ABS6GMC3</accession>
<keyword evidence="3 7" id="KW-0808">Transferase</keyword>
<dbReference type="PANTHER" id="PTHR43281">
    <property type="entry name" value="FARNESYL DIPHOSPHATE SYNTHASE"/>
    <property type="match status" value="1"/>
</dbReference>
<evidence type="ECO:0000256" key="3">
    <source>
        <dbReference type="ARBA" id="ARBA00022679"/>
    </source>
</evidence>
<dbReference type="InterPro" id="IPR008949">
    <property type="entry name" value="Isoprenoid_synthase_dom_sf"/>
</dbReference>
<dbReference type="CDD" id="cd00685">
    <property type="entry name" value="Trans_IPPS_HT"/>
    <property type="match status" value="1"/>
</dbReference>
<evidence type="ECO:0000256" key="6">
    <source>
        <dbReference type="ARBA" id="ARBA00023229"/>
    </source>
</evidence>
<evidence type="ECO:0000256" key="4">
    <source>
        <dbReference type="ARBA" id="ARBA00022723"/>
    </source>
</evidence>
<dbReference type="SUPFAM" id="SSF48576">
    <property type="entry name" value="Terpenoid synthases"/>
    <property type="match status" value="1"/>
</dbReference>
<dbReference type="Pfam" id="PF00348">
    <property type="entry name" value="polyprenyl_synt"/>
    <property type="match status" value="1"/>
</dbReference>
<dbReference type="PROSITE" id="PS00444">
    <property type="entry name" value="POLYPRENYL_SYNTHASE_2"/>
    <property type="match status" value="1"/>
</dbReference>
<dbReference type="InterPro" id="IPR053378">
    <property type="entry name" value="Prenyl_diphosphate_synthase"/>
</dbReference>
<sequence>MVQRKIIQWRKNQVKIDRFILDKQKFIDSKLIELVGDLQAPGHLKKAFDYAIKAGGKRLRPILMMSTYEGFSNSIDKVTHPALALEFIHTYSLIHDDLPAMDDDDLRRGQPTLHREFDEATAILVGDGLLTYAFQLISSSPNLEAEEKIYVIQQLSQASGIDGMIGGQYLDLKAENEEIDEYELSTIHNKKTGALIQAAIKVGAYLGGATPPQIESLQSFGYYLGLIFQVQDDLLDVEGDATQLGKPIGSDVAKNKSTYPKLLGLQEAKKRKSQYMEKAKEAYIASNVDQPYLLQLIDVFGNRSN</sequence>
<dbReference type="SFLD" id="SFLDG01017">
    <property type="entry name" value="Polyprenyl_Transferase_Like"/>
    <property type="match status" value="1"/>
</dbReference>
<dbReference type="Proteomes" id="UP000812672">
    <property type="component" value="Unassembled WGS sequence"/>
</dbReference>
<evidence type="ECO:0000313" key="9">
    <source>
        <dbReference type="Proteomes" id="UP000812672"/>
    </source>
</evidence>
<dbReference type="InterPro" id="IPR000092">
    <property type="entry name" value="Polyprenyl_synt"/>
</dbReference>
<gene>
    <name evidence="8" type="ORF">KQ486_01115</name>
</gene>
<evidence type="ECO:0000256" key="5">
    <source>
        <dbReference type="ARBA" id="ARBA00022842"/>
    </source>
</evidence>
<dbReference type="EMBL" id="JAHLZF010000001">
    <property type="protein sequence ID" value="MBU6079613.1"/>
    <property type="molecule type" value="Genomic_DNA"/>
</dbReference>
<keyword evidence="5" id="KW-0460">Magnesium</keyword>
<evidence type="ECO:0000313" key="8">
    <source>
        <dbReference type="EMBL" id="MBU6079613.1"/>
    </source>
</evidence>
<comment type="similarity">
    <text evidence="2 7">Belongs to the FPP/GGPP synthase family.</text>
</comment>
<organism evidence="8 9">
    <name type="scientific">Allobacillus halotolerans</name>
    <dbReference type="NCBI Taxonomy" id="570278"/>
    <lineage>
        <taxon>Bacteria</taxon>
        <taxon>Bacillati</taxon>
        <taxon>Bacillota</taxon>
        <taxon>Bacilli</taxon>
        <taxon>Bacillales</taxon>
        <taxon>Bacillaceae</taxon>
        <taxon>Allobacillus</taxon>
    </lineage>
</organism>
<evidence type="ECO:0000256" key="7">
    <source>
        <dbReference type="RuleBase" id="RU004466"/>
    </source>
</evidence>
<keyword evidence="6" id="KW-0414">Isoprene biosynthesis</keyword>
<comment type="caution">
    <text evidence="8">The sequence shown here is derived from an EMBL/GenBank/DDBJ whole genome shotgun (WGS) entry which is preliminary data.</text>
</comment>
<name>A0ABS6GMC3_9BACI</name>
<keyword evidence="9" id="KW-1185">Reference proteome</keyword>
<protein>
    <submittedName>
        <fullName evidence="8">Polyprenyl synthetase family protein</fullName>
    </submittedName>
</protein>
<dbReference type="Gene3D" id="1.10.600.10">
    <property type="entry name" value="Farnesyl Diphosphate Synthase"/>
    <property type="match status" value="1"/>
</dbReference>
<keyword evidence="4" id="KW-0479">Metal-binding</keyword>
<comment type="cofactor">
    <cofactor evidence="1">
        <name>Mg(2+)</name>
        <dbReference type="ChEBI" id="CHEBI:18420"/>
    </cofactor>
</comment>
<dbReference type="PANTHER" id="PTHR43281:SF1">
    <property type="entry name" value="FARNESYL DIPHOSPHATE SYNTHASE"/>
    <property type="match status" value="1"/>
</dbReference>
<proteinExistence type="inferred from homology"/>
<dbReference type="NCBIfam" id="NF045485">
    <property type="entry name" value="FPPsyn"/>
    <property type="match status" value="1"/>
</dbReference>
<dbReference type="SFLD" id="SFLDS00005">
    <property type="entry name" value="Isoprenoid_Synthase_Type_I"/>
    <property type="match status" value="1"/>
</dbReference>
<evidence type="ECO:0000256" key="1">
    <source>
        <dbReference type="ARBA" id="ARBA00001946"/>
    </source>
</evidence>